<accession>A0A062U4Q5</accession>
<reference evidence="1 2" key="1">
    <citation type="submission" date="2013-04" db="EMBL/GenBank/DDBJ databases">
        <title>Hyphomonas sp. T24B3 Genome Sequencing.</title>
        <authorList>
            <person name="Lai Q."/>
            <person name="Shao Z."/>
        </authorList>
    </citation>
    <scope>NUCLEOTIDE SEQUENCE [LARGE SCALE GENOMIC DNA]</scope>
    <source>
        <strain evidence="1 2">T24B3</strain>
    </source>
</reference>
<dbReference type="Pfam" id="PF13621">
    <property type="entry name" value="Cupin_8"/>
    <property type="match status" value="1"/>
</dbReference>
<organism evidence="1 2">
    <name type="scientific">Hyphomonas pacifica</name>
    <dbReference type="NCBI Taxonomy" id="1280941"/>
    <lineage>
        <taxon>Bacteria</taxon>
        <taxon>Pseudomonadati</taxon>
        <taxon>Pseudomonadota</taxon>
        <taxon>Alphaproteobacteria</taxon>
        <taxon>Hyphomonadales</taxon>
        <taxon>Hyphomonadaceae</taxon>
        <taxon>Hyphomonas</taxon>
    </lineage>
</organism>
<dbReference type="PROSITE" id="PS51184">
    <property type="entry name" value="JMJC"/>
    <property type="match status" value="1"/>
</dbReference>
<comment type="caution">
    <text evidence="1">The sequence shown here is derived from an EMBL/GenBank/DDBJ whole genome shotgun (WGS) entry which is preliminary data.</text>
</comment>
<sequence>MLNIERKTRIMQGVAPDAIPYDALMRDQEPVILKGLASDWPLVQAGQEGPEAAMQYLLRFYQGRPVVGYTAAPEIGGRYFYTDDMRGLNFQRSRVAMDEYLDTIRAHLGQANAPSYYIGSTDLDIYLPGLRSENDLVLNNPMFEANTPIVSIWMGNHTIASAHYDMSNNLACCMVGKRRFTLFPPDQIANLYPGPLEPTPGGQVVSMVDFRDPDHERYPRFRDALKTAQVAELEPGDVLFYPALWWHHVEGVGEFNAMINYWWNTSPAFMDTPQNTLLHGLLSLRDRPGPEKQAWKALFDYYIFGPAELPAEHLPEAAQGNLGPMDEMKARRLRAMLLQKLNR</sequence>
<gene>
    <name evidence="1" type="ORF">HY3_03080</name>
</gene>
<accession>A0A328JXK9</accession>
<keyword evidence="2" id="KW-1185">Reference proteome</keyword>
<evidence type="ECO:0000313" key="1">
    <source>
        <dbReference type="EMBL" id="RAN32323.1"/>
    </source>
</evidence>
<dbReference type="PANTHER" id="PTHR12461:SF105">
    <property type="entry name" value="HYPOXIA-INDUCIBLE FACTOR 1-ALPHA INHIBITOR"/>
    <property type="match status" value="1"/>
</dbReference>
<dbReference type="RefSeq" id="WP_034824020.1">
    <property type="nucleotide sequence ID" value="NZ_AWFA01000003.1"/>
</dbReference>
<dbReference type="InterPro" id="IPR041667">
    <property type="entry name" value="Cupin_8"/>
</dbReference>
<dbReference type="Gene3D" id="2.60.120.650">
    <property type="entry name" value="Cupin"/>
    <property type="match status" value="1"/>
</dbReference>
<dbReference type="PANTHER" id="PTHR12461">
    <property type="entry name" value="HYPOXIA-INDUCIBLE FACTOR 1 ALPHA INHIBITOR-RELATED"/>
    <property type="match status" value="1"/>
</dbReference>
<protein>
    <submittedName>
        <fullName evidence="1">Uncharacterized protein</fullName>
    </submittedName>
</protein>
<dbReference type="EMBL" id="AWFB01000034">
    <property type="protein sequence ID" value="RAN32323.1"/>
    <property type="molecule type" value="Genomic_DNA"/>
</dbReference>
<dbReference type="eggNOG" id="COG2850">
    <property type="taxonomic scope" value="Bacteria"/>
</dbReference>
<dbReference type="Proteomes" id="UP000249123">
    <property type="component" value="Unassembled WGS sequence"/>
</dbReference>
<dbReference type="OrthoDB" id="479699at2"/>
<evidence type="ECO:0000313" key="2">
    <source>
        <dbReference type="Proteomes" id="UP000249123"/>
    </source>
</evidence>
<name>A0A062U4Q5_9PROT</name>
<dbReference type="AlphaFoldDB" id="A0A062U4Q5"/>
<dbReference type="STRING" id="1280941.HY2_07245"/>
<proteinExistence type="predicted"/>
<dbReference type="SUPFAM" id="SSF51197">
    <property type="entry name" value="Clavaminate synthase-like"/>
    <property type="match status" value="1"/>
</dbReference>
<dbReference type="InterPro" id="IPR003347">
    <property type="entry name" value="JmjC_dom"/>
</dbReference>